<dbReference type="RefSeq" id="WP_084237203.1">
    <property type="nucleotide sequence ID" value="NZ_FWXT01000001.1"/>
</dbReference>
<sequence length="249" mass="27706">MMNEEKLLTVARYFEGDMEFQEKSAFEALLQTDSELQQLLAEYKNVHQTLKMKIAPSEADQQVASTLSLLNQEYFKGMAENKATAKVVSFKPYLKWISIAAVLLIGLLVWAPWSASLYEKYSISREMSVAERGDGAGDGLQKASALYNAGNFSAANKILEKAYAAAPEDAMLAYYYGLTLMETGKATTARTVLGKLYAGESVFKYDAAYGIALSYVKEKDHPKALEWLEKIPEASTNYGKARELIQQLQ</sequence>
<dbReference type="OrthoDB" id="1091348at2"/>
<dbReference type="Pfam" id="PF13432">
    <property type="entry name" value="TPR_16"/>
    <property type="match status" value="1"/>
</dbReference>
<keyword evidence="3" id="KW-1185">Reference proteome</keyword>
<keyword evidence="1" id="KW-0472">Membrane</keyword>
<dbReference type="Proteomes" id="UP000192756">
    <property type="component" value="Unassembled WGS sequence"/>
</dbReference>
<protein>
    <submittedName>
        <fullName evidence="2">Tetratricopeptide repeat</fullName>
    </submittedName>
</protein>
<dbReference type="EMBL" id="FWXT01000001">
    <property type="protein sequence ID" value="SMC50673.1"/>
    <property type="molecule type" value="Genomic_DNA"/>
</dbReference>
<keyword evidence="1" id="KW-0812">Transmembrane</keyword>
<accession>A0A1W1ZQW9</accession>
<dbReference type="Gene3D" id="1.25.40.10">
    <property type="entry name" value="Tetratricopeptide repeat domain"/>
    <property type="match status" value="1"/>
</dbReference>
<organism evidence="2 3">
    <name type="scientific">Pedobacter africanus</name>
    <dbReference type="NCBI Taxonomy" id="151894"/>
    <lineage>
        <taxon>Bacteria</taxon>
        <taxon>Pseudomonadati</taxon>
        <taxon>Bacteroidota</taxon>
        <taxon>Sphingobacteriia</taxon>
        <taxon>Sphingobacteriales</taxon>
        <taxon>Sphingobacteriaceae</taxon>
        <taxon>Pedobacter</taxon>
    </lineage>
</organism>
<evidence type="ECO:0000313" key="3">
    <source>
        <dbReference type="Proteomes" id="UP000192756"/>
    </source>
</evidence>
<name>A0A1W1ZQW9_9SPHI</name>
<keyword evidence="1" id="KW-1133">Transmembrane helix</keyword>
<feature type="transmembrane region" description="Helical" evidence="1">
    <location>
        <begin position="96"/>
        <end position="118"/>
    </location>
</feature>
<evidence type="ECO:0000256" key="1">
    <source>
        <dbReference type="SAM" id="Phobius"/>
    </source>
</evidence>
<gene>
    <name evidence="2" type="ORF">SAMN04488524_0907</name>
</gene>
<reference evidence="3" key="1">
    <citation type="submission" date="2017-04" db="EMBL/GenBank/DDBJ databases">
        <authorList>
            <person name="Varghese N."/>
            <person name="Submissions S."/>
        </authorList>
    </citation>
    <scope>NUCLEOTIDE SEQUENCE [LARGE SCALE GENOMIC DNA]</scope>
    <source>
        <strain evidence="3">DSM 12126</strain>
    </source>
</reference>
<proteinExistence type="predicted"/>
<dbReference type="STRING" id="151894.SAMN04488524_0907"/>
<dbReference type="SUPFAM" id="SSF48452">
    <property type="entry name" value="TPR-like"/>
    <property type="match status" value="1"/>
</dbReference>
<dbReference type="InterPro" id="IPR011990">
    <property type="entry name" value="TPR-like_helical_dom_sf"/>
</dbReference>
<dbReference type="AlphaFoldDB" id="A0A1W1ZQW9"/>
<evidence type="ECO:0000313" key="2">
    <source>
        <dbReference type="EMBL" id="SMC50673.1"/>
    </source>
</evidence>